<dbReference type="GO" id="GO:0005615">
    <property type="term" value="C:extracellular space"/>
    <property type="evidence" value="ECO:0007669"/>
    <property type="project" value="TreeGrafter"/>
</dbReference>
<dbReference type="PANTHER" id="PTHR10974:SF1">
    <property type="entry name" value="FI08016P-RELATED"/>
    <property type="match status" value="1"/>
</dbReference>
<protein>
    <submittedName>
        <fullName evidence="1">Uncharacterized protein</fullName>
    </submittedName>
</protein>
<dbReference type="PANTHER" id="PTHR10974">
    <property type="entry name" value="FI08016P-RELATED"/>
    <property type="match status" value="1"/>
</dbReference>
<gene>
    <name evidence="1" type="ORF">ONB1V03_LOCUS2449</name>
</gene>
<proteinExistence type="predicted"/>
<dbReference type="Proteomes" id="UP000728032">
    <property type="component" value="Unassembled WGS sequence"/>
</dbReference>
<dbReference type="OrthoDB" id="6412187at2759"/>
<dbReference type="Pfam" id="PF02995">
    <property type="entry name" value="DUF229"/>
    <property type="match status" value="1"/>
</dbReference>
<sequence length="99" mass="11579">MYGYNKVADNTFVNLTPLLTGYYLEDIWNETISKTDYSNRGYNTLLMEDAPDIATFNYLKIGFNEPPTDYYLRPFSLAIEKDVHNDCYQDKPEIEIDSK</sequence>
<organism evidence="1">
    <name type="scientific">Oppiella nova</name>
    <dbReference type="NCBI Taxonomy" id="334625"/>
    <lineage>
        <taxon>Eukaryota</taxon>
        <taxon>Metazoa</taxon>
        <taxon>Ecdysozoa</taxon>
        <taxon>Arthropoda</taxon>
        <taxon>Chelicerata</taxon>
        <taxon>Arachnida</taxon>
        <taxon>Acari</taxon>
        <taxon>Acariformes</taxon>
        <taxon>Sarcoptiformes</taxon>
        <taxon>Oribatida</taxon>
        <taxon>Brachypylina</taxon>
        <taxon>Oppioidea</taxon>
        <taxon>Oppiidae</taxon>
        <taxon>Oppiella</taxon>
    </lineage>
</organism>
<evidence type="ECO:0000313" key="1">
    <source>
        <dbReference type="EMBL" id="CAD7640223.1"/>
    </source>
</evidence>
<dbReference type="InterPro" id="IPR004245">
    <property type="entry name" value="DUF229"/>
</dbReference>
<dbReference type="EMBL" id="CAJPVJ010000565">
    <property type="protein sequence ID" value="CAG2162861.1"/>
    <property type="molecule type" value="Genomic_DNA"/>
</dbReference>
<name>A0A7R9LEK0_9ACAR</name>
<dbReference type="EMBL" id="OC915390">
    <property type="protein sequence ID" value="CAD7640223.1"/>
    <property type="molecule type" value="Genomic_DNA"/>
</dbReference>
<evidence type="ECO:0000313" key="2">
    <source>
        <dbReference type="Proteomes" id="UP000728032"/>
    </source>
</evidence>
<reference evidence="1" key="1">
    <citation type="submission" date="2020-11" db="EMBL/GenBank/DDBJ databases">
        <authorList>
            <person name="Tran Van P."/>
        </authorList>
    </citation>
    <scope>NUCLEOTIDE SEQUENCE</scope>
</reference>
<accession>A0A7R9LEK0</accession>
<dbReference type="AlphaFoldDB" id="A0A7R9LEK0"/>
<keyword evidence="2" id="KW-1185">Reference proteome</keyword>